<feature type="region of interest" description="Disordered" evidence="5">
    <location>
        <begin position="629"/>
        <end position="650"/>
    </location>
</feature>
<dbReference type="GO" id="GO:0008270">
    <property type="term" value="F:zinc ion binding"/>
    <property type="evidence" value="ECO:0007669"/>
    <property type="project" value="UniProtKB-KW"/>
</dbReference>
<evidence type="ECO:0000256" key="4">
    <source>
        <dbReference type="PROSITE-ProRule" id="PRU00322"/>
    </source>
</evidence>
<gene>
    <name evidence="7" type="ORF">EWM64_g9711</name>
</gene>
<feature type="domain" description="RanBP2-type" evidence="6">
    <location>
        <begin position="792"/>
        <end position="821"/>
    </location>
</feature>
<feature type="region of interest" description="Disordered" evidence="5">
    <location>
        <begin position="45"/>
        <end position="160"/>
    </location>
</feature>
<protein>
    <recommendedName>
        <fullName evidence="6">RanBP2-type domain-containing protein</fullName>
    </recommendedName>
</protein>
<evidence type="ECO:0000256" key="2">
    <source>
        <dbReference type="ARBA" id="ARBA00022771"/>
    </source>
</evidence>
<feature type="domain" description="RanBP2-type" evidence="6">
    <location>
        <begin position="736"/>
        <end position="767"/>
    </location>
</feature>
<feature type="region of interest" description="Disordered" evidence="5">
    <location>
        <begin position="1"/>
        <end position="33"/>
    </location>
</feature>
<feature type="compositionally biased region" description="Polar residues" evidence="5">
    <location>
        <begin position="237"/>
        <end position="248"/>
    </location>
</feature>
<evidence type="ECO:0000313" key="7">
    <source>
        <dbReference type="EMBL" id="TFY74301.1"/>
    </source>
</evidence>
<accession>A0A4Y9ZKB8</accession>
<evidence type="ECO:0000256" key="3">
    <source>
        <dbReference type="ARBA" id="ARBA00022833"/>
    </source>
</evidence>
<feature type="compositionally biased region" description="Acidic residues" evidence="5">
    <location>
        <begin position="52"/>
        <end position="68"/>
    </location>
</feature>
<feature type="compositionally biased region" description="Low complexity" evidence="5">
    <location>
        <begin position="281"/>
        <end position="328"/>
    </location>
</feature>
<feature type="compositionally biased region" description="Pro residues" evidence="5">
    <location>
        <begin position="350"/>
        <end position="359"/>
    </location>
</feature>
<dbReference type="PROSITE" id="PS01358">
    <property type="entry name" value="ZF_RANBP2_1"/>
    <property type="match status" value="1"/>
</dbReference>
<organism evidence="7 8">
    <name type="scientific">Hericium alpestre</name>
    <dbReference type="NCBI Taxonomy" id="135208"/>
    <lineage>
        <taxon>Eukaryota</taxon>
        <taxon>Fungi</taxon>
        <taxon>Dikarya</taxon>
        <taxon>Basidiomycota</taxon>
        <taxon>Agaricomycotina</taxon>
        <taxon>Agaricomycetes</taxon>
        <taxon>Russulales</taxon>
        <taxon>Hericiaceae</taxon>
        <taxon>Hericium</taxon>
    </lineage>
</organism>
<keyword evidence="1" id="KW-0479">Metal-binding</keyword>
<dbReference type="InterPro" id="IPR001876">
    <property type="entry name" value="Znf_RanBP2"/>
</dbReference>
<dbReference type="STRING" id="135208.A0A4Y9ZKB8"/>
<dbReference type="Gene3D" id="4.10.1060.10">
    <property type="entry name" value="Zinc finger, RanBP2-type"/>
    <property type="match status" value="2"/>
</dbReference>
<dbReference type="EMBL" id="SFCI01002167">
    <property type="protein sequence ID" value="TFY74301.1"/>
    <property type="molecule type" value="Genomic_DNA"/>
</dbReference>
<dbReference type="Proteomes" id="UP000298061">
    <property type="component" value="Unassembled WGS sequence"/>
</dbReference>
<dbReference type="InterPro" id="IPR036443">
    <property type="entry name" value="Znf_RanBP2_sf"/>
</dbReference>
<name>A0A4Y9ZKB8_9AGAM</name>
<keyword evidence="2 4" id="KW-0863">Zinc-finger</keyword>
<comment type="caution">
    <text evidence="7">The sequence shown here is derived from an EMBL/GenBank/DDBJ whole genome shotgun (WGS) entry which is preliminary data.</text>
</comment>
<dbReference type="PROSITE" id="PS50199">
    <property type="entry name" value="ZF_RANBP2_2"/>
    <property type="match status" value="2"/>
</dbReference>
<proteinExistence type="predicted"/>
<dbReference type="AlphaFoldDB" id="A0A4Y9ZKB8"/>
<sequence length="821" mass="87287">MSAIRRNDRRVVRNHISSPYKRPRAGAPKKSGWSLSSLFTFLNPFQGKNEASDEEEEGDSRDEVDEEPVMVASPSAAAETLSRRGHDLAQLHPEPTLPLTESSSSLQSLDTQEQPVVLNSPPATPGPSGASRFEEQPSPSQRQNLEAVEQFLQGRDKNRPLHQVEYMGIVELLKESTKDGPSQELHEPFRFSPSVSPTRGESPLFNVGSAGPSTTLHPQTPRKTLSKNPNGPYKWQSGGSTRPRNRYQSPAFGPPRPSPSKMKISPPETPKTDGKRRRVGADAQSSTAQPSPAAAPRTTPVPSTSPFPISNISSSNVFLASSTTSTAAGQAPNGQQQRAPATPRLRTSVPPKPTVPAMPSPLRQSWKESESPPQAQPSPPRQPTRAANFMSGLLKAAAPAKKPDVLNPYQTMSPVPPVPSTKKPLRKRKAAEQPKEKPKEKERKTEAPAEAGLSPQRIIEATVPKGSKRSRPPPDLQKRTPSPTKPIVATRGGKPVKSRVNGVNGYGLSSAEELSDEEEQPSPPKKQKKAESMAPTVEEVEDVDINATPTVIFGAKSTSTSSMFLSSLSPVKPAFGPKSSIPKEPSKLRFGFAAEPEPEENAIEAPPAPTLKHATLPKPVPPPSTIPFPTSGPLLGAKPTPATPAPSIEPVASTSTLEDAKAVAKSVGPAALPTFTFTIHSSPALDYFKERETAKAATSPSLPTFTLSFDAKSTATASASKSTGFDWAAAGMKPPSQGTDGWTCSVCMVKSPESAAKCIACEEPKPGAKPKPKPSTASAGFNWEAAGMKPKAAGGTWTCSECMLQNSTSVQKCTVCDAARP</sequence>
<feature type="region of interest" description="Disordered" evidence="5">
    <location>
        <begin position="175"/>
        <end position="542"/>
    </location>
</feature>
<feature type="compositionally biased region" description="Polar residues" evidence="5">
    <location>
        <begin position="211"/>
        <end position="229"/>
    </location>
</feature>
<keyword evidence="3" id="KW-0862">Zinc</keyword>
<dbReference type="OrthoDB" id="79830at2759"/>
<feature type="compositionally biased region" description="Basic and acidic residues" evidence="5">
    <location>
        <begin position="1"/>
        <end position="11"/>
    </location>
</feature>
<evidence type="ECO:0000313" key="8">
    <source>
        <dbReference type="Proteomes" id="UP000298061"/>
    </source>
</evidence>
<keyword evidence="8" id="KW-1185">Reference proteome</keyword>
<dbReference type="SMART" id="SM00547">
    <property type="entry name" value="ZnF_RBZ"/>
    <property type="match status" value="2"/>
</dbReference>
<evidence type="ECO:0000259" key="6">
    <source>
        <dbReference type="PROSITE" id="PS50199"/>
    </source>
</evidence>
<reference evidence="7 8" key="1">
    <citation type="submission" date="2019-02" db="EMBL/GenBank/DDBJ databases">
        <title>Genome sequencing of the rare red list fungi Hericium alpestre (H. flagellum).</title>
        <authorList>
            <person name="Buettner E."/>
            <person name="Kellner H."/>
        </authorList>
    </citation>
    <scope>NUCLEOTIDE SEQUENCE [LARGE SCALE GENOMIC DNA]</scope>
    <source>
        <strain evidence="7 8">DSM 108284</strain>
    </source>
</reference>
<dbReference type="SUPFAM" id="SSF90209">
    <property type="entry name" value="Ran binding protein zinc finger-like"/>
    <property type="match status" value="2"/>
</dbReference>
<feature type="region of interest" description="Disordered" evidence="5">
    <location>
        <begin position="595"/>
        <end position="614"/>
    </location>
</feature>
<dbReference type="Pfam" id="PF00641">
    <property type="entry name" value="Zn_ribbon_RanBP"/>
    <property type="match status" value="1"/>
</dbReference>
<evidence type="ECO:0000256" key="5">
    <source>
        <dbReference type="SAM" id="MobiDB-lite"/>
    </source>
</evidence>
<feature type="compositionally biased region" description="Low complexity" evidence="5">
    <location>
        <begin position="93"/>
        <end position="114"/>
    </location>
</feature>
<evidence type="ECO:0000256" key="1">
    <source>
        <dbReference type="ARBA" id="ARBA00022723"/>
    </source>
</evidence>
<feature type="compositionally biased region" description="Basic and acidic residues" evidence="5">
    <location>
        <begin position="430"/>
        <end position="447"/>
    </location>
</feature>